<reference evidence="3" key="1">
    <citation type="submission" date="2016-07" db="EMBL/GenBank/DDBJ databases">
        <title>Nontailed viruses are major unrecognized killers of bacteria in the ocean.</title>
        <authorList>
            <person name="Kauffman K."/>
            <person name="Hussain F."/>
            <person name="Yang J."/>
            <person name="Arevalo P."/>
            <person name="Brown J."/>
            <person name="Cutler M."/>
            <person name="Kelly L."/>
            <person name="Polz M.F."/>
        </authorList>
    </citation>
    <scope>NUCLEOTIDE SEQUENCE [LARGE SCALE GENOMIC DNA]</scope>
    <source>
        <strain evidence="3">10N.261.51.B8</strain>
    </source>
</reference>
<dbReference type="Gene3D" id="1.10.260.40">
    <property type="entry name" value="lambda repressor-like DNA-binding domains"/>
    <property type="match status" value="1"/>
</dbReference>
<evidence type="ECO:0000259" key="1">
    <source>
        <dbReference type="PROSITE" id="PS50943"/>
    </source>
</evidence>
<name>A0A2N7IME8_9VIBR</name>
<dbReference type="PROSITE" id="PS50943">
    <property type="entry name" value="HTH_CROC1"/>
    <property type="match status" value="1"/>
</dbReference>
<comment type="caution">
    <text evidence="2">The sequence shown here is derived from an EMBL/GenBank/DDBJ whole genome shotgun (WGS) entry which is preliminary data.</text>
</comment>
<feature type="domain" description="HTH cro/C1-type" evidence="1">
    <location>
        <begin position="31"/>
        <end position="67"/>
    </location>
</feature>
<dbReference type="InterPro" id="IPR010982">
    <property type="entry name" value="Lambda_DNA-bd_dom_sf"/>
</dbReference>
<dbReference type="AlphaFoldDB" id="A0A2N7IME8"/>
<dbReference type="GO" id="GO:0003677">
    <property type="term" value="F:DNA binding"/>
    <property type="evidence" value="ECO:0007669"/>
    <property type="project" value="InterPro"/>
</dbReference>
<dbReference type="RefSeq" id="WP_102578412.1">
    <property type="nucleotide sequence ID" value="NZ_MCYL01000002.1"/>
</dbReference>
<protein>
    <recommendedName>
        <fullName evidence="1">HTH cro/C1-type domain-containing protein</fullName>
    </recommendedName>
</protein>
<dbReference type="InterPro" id="IPR001387">
    <property type="entry name" value="Cro/C1-type_HTH"/>
</dbReference>
<evidence type="ECO:0000313" key="3">
    <source>
        <dbReference type="Proteomes" id="UP000235746"/>
    </source>
</evidence>
<dbReference type="Proteomes" id="UP000235746">
    <property type="component" value="Unassembled WGS sequence"/>
</dbReference>
<dbReference type="EMBL" id="MCYL01000002">
    <property type="protein sequence ID" value="PML59325.1"/>
    <property type="molecule type" value="Genomic_DNA"/>
</dbReference>
<proteinExistence type="predicted"/>
<dbReference type="CDD" id="cd00093">
    <property type="entry name" value="HTH_XRE"/>
    <property type="match status" value="1"/>
</dbReference>
<gene>
    <name evidence="2" type="ORF">BCT74_01960</name>
</gene>
<organism evidence="2 3">
    <name type="scientific">Vibrio lentus</name>
    <dbReference type="NCBI Taxonomy" id="136468"/>
    <lineage>
        <taxon>Bacteria</taxon>
        <taxon>Pseudomonadati</taxon>
        <taxon>Pseudomonadota</taxon>
        <taxon>Gammaproteobacteria</taxon>
        <taxon>Vibrionales</taxon>
        <taxon>Vibrionaceae</taxon>
        <taxon>Vibrio</taxon>
    </lineage>
</organism>
<sequence length="311" mass="36026">MFGVALLSYRDKHELSQEEMVGLLVRLDESLSNLDRVTYSRWERGVTNPSLDKKYTILKNLYLFDALFQELEAGNESEKVNQQSVLNKRYTNSRLGVDALYHRKSKQVCYIVTEFLSSEEYVFFSDYGEKVYDHELSFEGAQEFNAKALSNYHYTFYDDKDLLIGHMFCHVTVKENVTELIPTLEKSTIVTENEKVLFVGNVYSTSQRVTLVHFHFIKELLISDIEISCIYTQVFHEAILRFFQLLGGKVVSKGEPSDMGVSYKNKKYKWIGIVMPSDSFLKYNALTPIDKPVYLNKLDNEKHMIGLESEG</sequence>
<evidence type="ECO:0000313" key="2">
    <source>
        <dbReference type="EMBL" id="PML59325.1"/>
    </source>
</evidence>
<accession>A0A2N7IME8</accession>